<evidence type="ECO:0000256" key="2">
    <source>
        <dbReference type="SAM" id="MobiDB-lite"/>
    </source>
</evidence>
<evidence type="ECO:0000313" key="4">
    <source>
        <dbReference type="EMBL" id="RAH96986.1"/>
    </source>
</evidence>
<name>A0A8B2NL60_9HYPH</name>
<feature type="compositionally biased region" description="Basic and acidic residues" evidence="2">
    <location>
        <begin position="154"/>
        <end position="165"/>
    </location>
</feature>
<dbReference type="Proteomes" id="UP000249590">
    <property type="component" value="Unassembled WGS sequence"/>
</dbReference>
<keyword evidence="1" id="KW-0175">Coiled coil</keyword>
<feature type="domain" description="Phasin" evidence="3">
    <location>
        <begin position="61"/>
        <end position="154"/>
    </location>
</feature>
<feature type="coiled-coil region" evidence="1">
    <location>
        <begin position="49"/>
        <end position="76"/>
    </location>
</feature>
<dbReference type="InterPro" id="IPR018968">
    <property type="entry name" value="Phasin"/>
</dbReference>
<dbReference type="Pfam" id="PF09361">
    <property type="entry name" value="Phasin_2"/>
    <property type="match status" value="1"/>
</dbReference>
<evidence type="ECO:0000259" key="3">
    <source>
        <dbReference type="Pfam" id="PF09361"/>
    </source>
</evidence>
<reference evidence="4 5" key="1">
    <citation type="submission" date="2018-05" db="EMBL/GenBank/DDBJ databases">
        <title>Acuticoccus sediminis sp. nov., isolated from deep-sea sediment of Indian Ocean.</title>
        <authorList>
            <person name="Liu X."/>
            <person name="Lai Q."/>
            <person name="Du Y."/>
            <person name="Sun F."/>
            <person name="Zhang X."/>
            <person name="Wang S."/>
            <person name="Shao Z."/>
        </authorList>
    </citation>
    <scope>NUCLEOTIDE SEQUENCE [LARGE SCALE GENOMIC DNA]</scope>
    <source>
        <strain evidence="4 5">PTG4-2</strain>
    </source>
</reference>
<feature type="compositionally biased region" description="Polar residues" evidence="2">
    <location>
        <begin position="139"/>
        <end position="149"/>
    </location>
</feature>
<comment type="caution">
    <text evidence="4">The sequence shown here is derived from an EMBL/GenBank/DDBJ whole genome shotgun (WGS) entry which is preliminary data.</text>
</comment>
<dbReference type="InterPro" id="IPR010234">
    <property type="entry name" value="Phasin_subfam-2"/>
</dbReference>
<evidence type="ECO:0000313" key="5">
    <source>
        <dbReference type="Proteomes" id="UP000249590"/>
    </source>
</evidence>
<feature type="region of interest" description="Disordered" evidence="2">
    <location>
        <begin position="138"/>
        <end position="165"/>
    </location>
</feature>
<dbReference type="OrthoDB" id="8479257at2"/>
<dbReference type="NCBIfam" id="TIGR01985">
    <property type="entry name" value="phasin_2"/>
    <property type="match status" value="1"/>
</dbReference>
<keyword evidence="5" id="KW-1185">Reference proteome</keyword>
<dbReference type="EMBL" id="QHHQ01000010">
    <property type="protein sequence ID" value="RAH96986.1"/>
    <property type="molecule type" value="Genomic_DNA"/>
</dbReference>
<gene>
    <name evidence="4" type="ORF">DLJ53_30385</name>
</gene>
<sequence length="165" mass="18325">MSIEDNIPTPDTVVNQAFKAADKATDQFASALPGYDTPKLVREMAEQGISTARQVYENARNAAEEATDMMEDTYETARKSFTELNLKLIDQAQANTDRVFAFAKEVAGAKTVSEAVELQTKFAREQFEAFASQAREMQETAQKLASETSGPMKEAWERATHKFNA</sequence>
<proteinExistence type="predicted"/>
<organism evidence="4 5">
    <name type="scientific">Acuticoccus sediminis</name>
    <dbReference type="NCBI Taxonomy" id="2184697"/>
    <lineage>
        <taxon>Bacteria</taxon>
        <taxon>Pseudomonadati</taxon>
        <taxon>Pseudomonadota</taxon>
        <taxon>Alphaproteobacteria</taxon>
        <taxon>Hyphomicrobiales</taxon>
        <taxon>Amorphaceae</taxon>
        <taxon>Acuticoccus</taxon>
    </lineage>
</organism>
<accession>A0A8B2NL60</accession>
<evidence type="ECO:0000256" key="1">
    <source>
        <dbReference type="SAM" id="Coils"/>
    </source>
</evidence>
<dbReference type="AlphaFoldDB" id="A0A8B2NL60"/>
<dbReference type="RefSeq" id="WP_111352094.1">
    <property type="nucleotide sequence ID" value="NZ_JAIWKD010000010.1"/>
</dbReference>
<protein>
    <submittedName>
        <fullName evidence="4">Phasin</fullName>
    </submittedName>
</protein>